<organism evidence="3">
    <name type="scientific">Entomoneis paludosa</name>
    <dbReference type="NCBI Taxonomy" id="265537"/>
    <lineage>
        <taxon>Eukaryota</taxon>
        <taxon>Sar</taxon>
        <taxon>Stramenopiles</taxon>
        <taxon>Ochrophyta</taxon>
        <taxon>Bacillariophyta</taxon>
        <taxon>Bacillariophyceae</taxon>
        <taxon>Bacillariophycidae</taxon>
        <taxon>Entomoneidaceae</taxon>
        <taxon>Entomoneis</taxon>
    </lineage>
</organism>
<proteinExistence type="predicted"/>
<reference evidence="3" key="1">
    <citation type="submission" date="2021-01" db="EMBL/GenBank/DDBJ databases">
        <authorList>
            <person name="Corre E."/>
            <person name="Pelletier E."/>
            <person name="Niang G."/>
            <person name="Scheremetjew M."/>
            <person name="Finn R."/>
            <person name="Kale V."/>
            <person name="Holt S."/>
            <person name="Cochrane G."/>
            <person name="Meng A."/>
            <person name="Brown T."/>
            <person name="Cohen L."/>
        </authorList>
    </citation>
    <scope>NUCLEOTIDE SEQUENCE</scope>
    <source>
        <strain evidence="3">CCMP125</strain>
    </source>
</reference>
<evidence type="ECO:0000313" key="2">
    <source>
        <dbReference type="EMBL" id="CAD9975393.1"/>
    </source>
</evidence>
<gene>
    <name evidence="2" type="ORF">APAL1065_LOCUS16256</name>
    <name evidence="3" type="ORF">APAL1065_LOCUS16257</name>
</gene>
<protein>
    <submittedName>
        <fullName evidence="3">Uncharacterized protein</fullName>
    </submittedName>
</protein>
<dbReference type="AlphaFoldDB" id="A0A6U3BKK2"/>
<feature type="region of interest" description="Disordered" evidence="1">
    <location>
        <begin position="136"/>
        <end position="155"/>
    </location>
</feature>
<accession>A0A6U3BKK2</accession>
<name>A0A6U3BKK2_9STRA</name>
<sequence length="155" mass="17245">MAPDDKSRIISHPTHETIHILGTQACNNGRSCEWHDICGLLVEEDSLVRLKKVSIPSKGGALETAIAVYLVSEGLDTCRVGFLGRHCAPNASRYDGRLAQVTEVFSQNDPSPIKRKKFHHNKGFCVAKFIECTFEQETTPPSPQPEPKTKKPRSY</sequence>
<dbReference type="EMBL" id="HBHT01024215">
    <property type="protein sequence ID" value="CAD9975393.1"/>
    <property type="molecule type" value="Transcribed_RNA"/>
</dbReference>
<evidence type="ECO:0000256" key="1">
    <source>
        <dbReference type="SAM" id="MobiDB-lite"/>
    </source>
</evidence>
<evidence type="ECO:0000313" key="3">
    <source>
        <dbReference type="EMBL" id="CAD9975395.1"/>
    </source>
</evidence>
<dbReference type="EMBL" id="HBHT01024216">
    <property type="protein sequence ID" value="CAD9975395.1"/>
    <property type="molecule type" value="Transcribed_RNA"/>
</dbReference>